<keyword evidence="1" id="KW-0812">Transmembrane</keyword>
<comment type="caution">
    <text evidence="2">The sequence shown here is derived from an EMBL/GenBank/DDBJ whole genome shotgun (WGS) entry which is preliminary data.</text>
</comment>
<keyword evidence="1" id="KW-1133">Transmembrane helix</keyword>
<evidence type="ECO:0000256" key="1">
    <source>
        <dbReference type="SAM" id="Phobius"/>
    </source>
</evidence>
<name>A0A1F7I3F3_9BACT</name>
<feature type="transmembrane region" description="Helical" evidence="1">
    <location>
        <begin position="50"/>
        <end position="73"/>
    </location>
</feature>
<dbReference type="EMBL" id="MGAC01000028">
    <property type="protein sequence ID" value="OGK37887.1"/>
    <property type="molecule type" value="Genomic_DNA"/>
</dbReference>
<gene>
    <name evidence="2" type="ORF">A3F03_01585</name>
</gene>
<dbReference type="AlphaFoldDB" id="A0A1F7I3F3"/>
<protein>
    <submittedName>
        <fullName evidence="2">Uncharacterized protein</fullName>
    </submittedName>
</protein>
<reference evidence="2 3" key="1">
    <citation type="journal article" date="2016" name="Nat. Commun.">
        <title>Thousands of microbial genomes shed light on interconnected biogeochemical processes in an aquifer system.</title>
        <authorList>
            <person name="Anantharaman K."/>
            <person name="Brown C.T."/>
            <person name="Hug L.A."/>
            <person name="Sharon I."/>
            <person name="Castelle C.J."/>
            <person name="Probst A.J."/>
            <person name="Thomas B.C."/>
            <person name="Singh A."/>
            <person name="Wilkins M.J."/>
            <person name="Karaoz U."/>
            <person name="Brodie E.L."/>
            <person name="Williams K.H."/>
            <person name="Hubbard S.S."/>
            <person name="Banfield J.F."/>
        </authorList>
    </citation>
    <scope>NUCLEOTIDE SEQUENCE [LARGE SCALE GENOMIC DNA]</scope>
</reference>
<keyword evidence="1" id="KW-0472">Membrane</keyword>
<proteinExistence type="predicted"/>
<dbReference type="Proteomes" id="UP000176803">
    <property type="component" value="Unassembled WGS sequence"/>
</dbReference>
<evidence type="ECO:0000313" key="3">
    <source>
        <dbReference type="Proteomes" id="UP000176803"/>
    </source>
</evidence>
<sequence length="83" mass="9703">MSISSRKIFYQRQLSPKFQEIYDLKTSNLGHWWLTLVYKYIVSHLKAMPFIYILPLSGVAAFLLYLILGQLVVKLVTLLQHGF</sequence>
<accession>A0A1F7I3F3</accession>
<organism evidence="2 3">
    <name type="scientific">Candidatus Roizmanbacteria bacterium RIFCSPHIGHO2_12_FULL_41_11</name>
    <dbReference type="NCBI Taxonomy" id="1802052"/>
    <lineage>
        <taxon>Bacteria</taxon>
        <taxon>Candidatus Roizmaniibacteriota</taxon>
    </lineage>
</organism>
<evidence type="ECO:0000313" key="2">
    <source>
        <dbReference type="EMBL" id="OGK37887.1"/>
    </source>
</evidence>